<sequence length="71" mass="7690">MIQAVGALSDRLLGLLVTRADAAAACPTERYAQYCFCDCPAALAYYRWCTVQSTCSVICGACWPSDIRCCV</sequence>
<dbReference type="Proteomes" id="UP001230908">
    <property type="component" value="Unassembled WGS sequence"/>
</dbReference>
<name>A0ABU0ZRV3_9ACTN</name>
<organism evidence="1 2">
    <name type="scientific">Phytohabitans maris</name>
    <dbReference type="NCBI Taxonomy" id="3071409"/>
    <lineage>
        <taxon>Bacteria</taxon>
        <taxon>Bacillati</taxon>
        <taxon>Actinomycetota</taxon>
        <taxon>Actinomycetes</taxon>
        <taxon>Micromonosporales</taxon>
        <taxon>Micromonosporaceae</taxon>
    </lineage>
</organism>
<evidence type="ECO:0000313" key="2">
    <source>
        <dbReference type="Proteomes" id="UP001230908"/>
    </source>
</evidence>
<comment type="caution">
    <text evidence="1">The sequence shown here is derived from an EMBL/GenBank/DDBJ whole genome shotgun (WGS) entry which is preliminary data.</text>
</comment>
<gene>
    <name evidence="1" type="ORF">RB614_35045</name>
</gene>
<dbReference type="EMBL" id="JAVHUY010000046">
    <property type="protein sequence ID" value="MDQ7909751.1"/>
    <property type="molecule type" value="Genomic_DNA"/>
</dbReference>
<evidence type="ECO:0000313" key="1">
    <source>
        <dbReference type="EMBL" id="MDQ7909751.1"/>
    </source>
</evidence>
<proteinExistence type="predicted"/>
<reference evidence="1 2" key="1">
    <citation type="submission" date="2023-08" db="EMBL/GenBank/DDBJ databases">
        <title>Phytohabitans sansha sp. nov., isolated from marine sediment.</title>
        <authorList>
            <person name="Zhao Y."/>
            <person name="Yi K."/>
        </authorList>
    </citation>
    <scope>NUCLEOTIDE SEQUENCE [LARGE SCALE GENOMIC DNA]</scope>
    <source>
        <strain evidence="1 2">ZYX-F-186</strain>
    </source>
</reference>
<accession>A0ABU0ZRV3</accession>
<protein>
    <submittedName>
        <fullName evidence="1">Uncharacterized protein</fullName>
    </submittedName>
</protein>
<dbReference type="RefSeq" id="WP_308717009.1">
    <property type="nucleotide sequence ID" value="NZ_JAVHUY010000046.1"/>
</dbReference>
<keyword evidence="2" id="KW-1185">Reference proteome</keyword>